<comment type="caution">
    <text evidence="4">The sequence shown here is derived from an EMBL/GenBank/DDBJ whole genome shotgun (WGS) entry which is preliminary data.</text>
</comment>
<protein>
    <recommendedName>
        <fullName evidence="6">Serine aminopeptidase S33 domain-containing protein</fullName>
    </recommendedName>
</protein>
<evidence type="ECO:0000313" key="5">
    <source>
        <dbReference type="Proteomes" id="UP001188597"/>
    </source>
</evidence>
<name>A0AA89BBM2_9ASTE</name>
<dbReference type="SUPFAM" id="SSF53474">
    <property type="entry name" value="alpha/beta-Hydrolases"/>
    <property type="match status" value="1"/>
</dbReference>
<evidence type="ECO:0008006" key="6">
    <source>
        <dbReference type="Google" id="ProtNLM"/>
    </source>
</evidence>
<evidence type="ECO:0000256" key="2">
    <source>
        <dbReference type="ARBA" id="ARBA00022679"/>
    </source>
</evidence>
<dbReference type="CDD" id="cd07987">
    <property type="entry name" value="LPLAT_MGAT-like"/>
    <property type="match status" value="1"/>
</dbReference>
<dbReference type="PANTHER" id="PTHR22753:SF24">
    <property type="entry name" value="ESTERASE_LIPASE_THIOESTERASE FAMILY PROTEIN"/>
    <property type="match status" value="1"/>
</dbReference>
<dbReference type="Pfam" id="PF03982">
    <property type="entry name" value="DAGAT"/>
    <property type="match status" value="1"/>
</dbReference>
<accession>A0AA89BBM2</accession>
<evidence type="ECO:0000313" key="4">
    <source>
        <dbReference type="EMBL" id="KAK3026746.1"/>
    </source>
</evidence>
<dbReference type="InterPro" id="IPR007130">
    <property type="entry name" value="DAGAT"/>
</dbReference>
<dbReference type="PANTHER" id="PTHR22753">
    <property type="entry name" value="TRANSMEMBRANE PROTEIN 68"/>
    <property type="match status" value="1"/>
</dbReference>
<dbReference type="GO" id="GO:0016020">
    <property type="term" value="C:membrane"/>
    <property type="evidence" value="ECO:0007669"/>
    <property type="project" value="TreeGrafter"/>
</dbReference>
<proteinExistence type="inferred from homology"/>
<dbReference type="GO" id="GO:0019432">
    <property type="term" value="P:triglyceride biosynthetic process"/>
    <property type="evidence" value="ECO:0007669"/>
    <property type="project" value="UniProtKB-ARBA"/>
</dbReference>
<gene>
    <name evidence="4" type="ORF">RJ639_042199</name>
</gene>
<organism evidence="4 5">
    <name type="scientific">Escallonia herrerae</name>
    <dbReference type="NCBI Taxonomy" id="1293975"/>
    <lineage>
        <taxon>Eukaryota</taxon>
        <taxon>Viridiplantae</taxon>
        <taxon>Streptophyta</taxon>
        <taxon>Embryophyta</taxon>
        <taxon>Tracheophyta</taxon>
        <taxon>Spermatophyta</taxon>
        <taxon>Magnoliopsida</taxon>
        <taxon>eudicotyledons</taxon>
        <taxon>Gunneridae</taxon>
        <taxon>Pentapetalae</taxon>
        <taxon>asterids</taxon>
        <taxon>campanulids</taxon>
        <taxon>Escalloniales</taxon>
        <taxon>Escalloniaceae</taxon>
        <taxon>Escallonia</taxon>
    </lineage>
</organism>
<dbReference type="EMBL" id="JAVXUP010000489">
    <property type="protein sequence ID" value="KAK3026746.1"/>
    <property type="molecule type" value="Genomic_DNA"/>
</dbReference>
<dbReference type="InterPro" id="IPR029058">
    <property type="entry name" value="AB_hydrolase_fold"/>
</dbReference>
<keyword evidence="2" id="KW-0808">Transferase</keyword>
<sequence length="892" mass="100255">MPTTIVAGISTVHCSPFLRREIPPRSAGIFEQNRRFQVSVSVTTRQSDASTEVRQQTAHVASNNGGKFEEKWETDGEVQERQQVSENVEGISLKDYFERSKDLIRSDGGPPRWFSPLEYGSRLNGSPLLLFLPGIDGVGLGLIMQHQRLGKIFEIWCLHTPVMDRTPFTELVKLVEETVTSENGRSPARPIYLVGESLGACLALSVAARNPDIDLVLILANPGDLFLTNPVSLTVATFLCSLKAMRSFDFPDLLHNALVAATSFGKSQLQPLIAALEIVPDEFNLGLPFVLTSITGSPMETMITTLAKGLPLQQTIGQISQDVATFATYLSGLADVLPEKTLLWKLKMLKSACAYANSRLHAVKAQTLVLCSGRDQLLPSHDEGERLRHMLPNCDIRNFNDSGHGLFLEYGTDLATIIIGAAFYRRSRYTDYALDYLPPSPSELKKIWASNSDGSGPSGEADDRDIQCTDSVPRACSVQHSKNSRRVLNRFPVIFYLLIFVHNGLPILMYCSWIEVATDPVMLSTLENGKIVRGLEGIPSEGPVLFVGYHMMLGFELPPMVRRFWTERNIHLRGIAHPLMFVKSEKLTDLTPFDILRIMGAVPVSAANFYRLLSLKSHVLLYPGGMREACHRKGEEYKLFWPEQSEFVRMAARFGAKIVPFGVVGEDDVSELVLDYDDQMKIPYLKNYIEESTEVSVKLRKKELRCRKKAHEVYLEVKSEVERCLAYLKEKRENDPYRSFLTRLTYHASHGFETEIPTTFMATAVAGVSTSQFLHRDIWPTRTRKMRLRLFPATARQPATSVCNSTMKARLETDGKPKLHVGSEVGRLTLSDYIEQSKDLMRPDGGPPRWFSPLECGSRLDNSPLLLYLPDYFVIPNEHFHTAYFKRHTIQG</sequence>
<reference evidence="4" key="1">
    <citation type="submission" date="2022-12" db="EMBL/GenBank/DDBJ databases">
        <title>Draft genome assemblies for two species of Escallonia (Escalloniales).</title>
        <authorList>
            <person name="Chanderbali A."/>
            <person name="Dervinis C."/>
            <person name="Anghel I."/>
            <person name="Soltis D."/>
            <person name="Soltis P."/>
            <person name="Zapata F."/>
        </authorList>
    </citation>
    <scope>NUCLEOTIDE SEQUENCE</scope>
    <source>
        <strain evidence="4">UCBG64.0493</strain>
        <tissue evidence="4">Leaf</tissue>
    </source>
</reference>
<dbReference type="Proteomes" id="UP001188597">
    <property type="component" value="Unassembled WGS sequence"/>
</dbReference>
<dbReference type="Gene3D" id="3.40.50.1820">
    <property type="entry name" value="alpha/beta hydrolase"/>
    <property type="match status" value="1"/>
</dbReference>
<dbReference type="AlphaFoldDB" id="A0AA89BBM2"/>
<keyword evidence="3" id="KW-0012">Acyltransferase</keyword>
<evidence type="ECO:0000256" key="1">
    <source>
        <dbReference type="ARBA" id="ARBA00005420"/>
    </source>
</evidence>
<comment type="similarity">
    <text evidence="1">Belongs to the diacylglycerol acyltransferase family.</text>
</comment>
<evidence type="ECO:0000256" key="3">
    <source>
        <dbReference type="ARBA" id="ARBA00023315"/>
    </source>
</evidence>
<keyword evidence="5" id="KW-1185">Reference proteome</keyword>
<dbReference type="GO" id="GO:0004144">
    <property type="term" value="F:diacylglycerol O-acyltransferase activity"/>
    <property type="evidence" value="ECO:0007669"/>
    <property type="project" value="UniProtKB-ARBA"/>
</dbReference>